<dbReference type="EMBL" id="QBKT01000006">
    <property type="protein sequence ID" value="PTX60651.1"/>
    <property type="molecule type" value="Genomic_DNA"/>
</dbReference>
<evidence type="ECO:0000256" key="1">
    <source>
        <dbReference type="SAM" id="Phobius"/>
    </source>
</evidence>
<feature type="transmembrane region" description="Helical" evidence="1">
    <location>
        <begin position="7"/>
        <end position="25"/>
    </location>
</feature>
<organism evidence="2 3">
    <name type="scientific">Kordia periserrulae</name>
    <dbReference type="NCBI Taxonomy" id="701523"/>
    <lineage>
        <taxon>Bacteria</taxon>
        <taxon>Pseudomonadati</taxon>
        <taxon>Bacteroidota</taxon>
        <taxon>Flavobacteriia</taxon>
        <taxon>Flavobacteriales</taxon>
        <taxon>Flavobacteriaceae</taxon>
        <taxon>Kordia</taxon>
    </lineage>
</organism>
<dbReference type="RefSeq" id="WP_108115574.1">
    <property type="nucleotide sequence ID" value="NZ_QBKT01000006.1"/>
</dbReference>
<dbReference type="OrthoDB" id="1440113at2"/>
<protein>
    <submittedName>
        <fullName evidence="2">Uncharacterized protein</fullName>
    </submittedName>
</protein>
<sequence>MRSYRPLIIIPLSVVLIILMVITSFTTSKKEIVGAWVSQENPTDKIEFLQNGIAKSYSETAESKPLHYTISAECVHHESNESLCVKIIDDEANLFKCYELKDAEAKEDNVLLLVDTNNNEEHFYTKVY</sequence>
<keyword evidence="1" id="KW-0812">Transmembrane</keyword>
<keyword evidence="1" id="KW-1133">Transmembrane helix</keyword>
<name>A0A2T6BX46_9FLAO</name>
<keyword evidence="3" id="KW-1185">Reference proteome</keyword>
<accession>A0A2T6BX46</accession>
<evidence type="ECO:0000313" key="3">
    <source>
        <dbReference type="Proteomes" id="UP000244090"/>
    </source>
</evidence>
<gene>
    <name evidence="2" type="ORF">C8N46_106297</name>
</gene>
<evidence type="ECO:0000313" key="2">
    <source>
        <dbReference type="EMBL" id="PTX60651.1"/>
    </source>
</evidence>
<dbReference type="Proteomes" id="UP000244090">
    <property type="component" value="Unassembled WGS sequence"/>
</dbReference>
<dbReference type="AlphaFoldDB" id="A0A2T6BX46"/>
<comment type="caution">
    <text evidence="2">The sequence shown here is derived from an EMBL/GenBank/DDBJ whole genome shotgun (WGS) entry which is preliminary data.</text>
</comment>
<reference evidence="2 3" key="1">
    <citation type="submission" date="2018-04" db="EMBL/GenBank/DDBJ databases">
        <title>Genomic Encyclopedia of Archaeal and Bacterial Type Strains, Phase II (KMG-II): from individual species to whole genera.</title>
        <authorList>
            <person name="Goeker M."/>
        </authorList>
    </citation>
    <scope>NUCLEOTIDE SEQUENCE [LARGE SCALE GENOMIC DNA]</scope>
    <source>
        <strain evidence="2 3">DSM 25731</strain>
    </source>
</reference>
<proteinExistence type="predicted"/>
<keyword evidence="1" id="KW-0472">Membrane</keyword>